<sequence>MIAFIAVGILAVLAAGVGVFVIAKRLGGDAVAKDPKVLPPVAAPPTEPIPARRSLHSALPASCSLLTPATIQAIYPGAAGDEVATSDRNLEGLRQFSRDCRWQFVTGDYIRFPMVQASGMSGDKDAEQTITFAYRNKVARLGPNVVMPRVDGKRQVPHLGSEATLIYGSGGEACRMARVLVRSRNVQFETAYGGCDRKPGQLLPTTPIAEETAINGALMMARDVLRQINSA</sequence>
<evidence type="ECO:0000313" key="2">
    <source>
        <dbReference type="Proteomes" id="UP000555407"/>
    </source>
</evidence>
<protein>
    <recommendedName>
        <fullName evidence="3">DUF3558 domain-containing protein</fullName>
    </recommendedName>
</protein>
<dbReference type="Proteomes" id="UP000555407">
    <property type="component" value="Unassembled WGS sequence"/>
</dbReference>
<dbReference type="AlphaFoldDB" id="A0A7X5VJ90"/>
<dbReference type="RefSeq" id="WP_167215884.1">
    <property type="nucleotide sequence ID" value="NZ_JAASRO010000001.1"/>
</dbReference>
<accession>A0A7X5VJ90</accession>
<comment type="caution">
    <text evidence="1">The sequence shown here is derived from an EMBL/GenBank/DDBJ whole genome shotgun (WGS) entry which is preliminary data.</text>
</comment>
<organism evidence="1 2">
    <name type="scientific">Kribbella shirazensis</name>
    <dbReference type="NCBI Taxonomy" id="1105143"/>
    <lineage>
        <taxon>Bacteria</taxon>
        <taxon>Bacillati</taxon>
        <taxon>Actinomycetota</taxon>
        <taxon>Actinomycetes</taxon>
        <taxon>Propionibacteriales</taxon>
        <taxon>Kribbellaceae</taxon>
        <taxon>Kribbella</taxon>
    </lineage>
</organism>
<reference evidence="1 2" key="1">
    <citation type="submission" date="2020-03" db="EMBL/GenBank/DDBJ databases">
        <title>Sequencing the genomes of 1000 actinobacteria strains.</title>
        <authorList>
            <person name="Klenk H.-P."/>
        </authorList>
    </citation>
    <scope>NUCLEOTIDE SEQUENCE [LARGE SCALE GENOMIC DNA]</scope>
    <source>
        <strain evidence="1 2">DSM 45490</strain>
    </source>
</reference>
<dbReference type="EMBL" id="JAASRO010000001">
    <property type="protein sequence ID" value="NIK61402.1"/>
    <property type="molecule type" value="Genomic_DNA"/>
</dbReference>
<keyword evidence="2" id="KW-1185">Reference proteome</keyword>
<evidence type="ECO:0008006" key="3">
    <source>
        <dbReference type="Google" id="ProtNLM"/>
    </source>
</evidence>
<name>A0A7X5VJ90_9ACTN</name>
<evidence type="ECO:0000313" key="1">
    <source>
        <dbReference type="EMBL" id="NIK61402.1"/>
    </source>
</evidence>
<gene>
    <name evidence="1" type="ORF">BJY22_007119</name>
</gene>
<proteinExistence type="predicted"/>